<dbReference type="Pfam" id="PF03486">
    <property type="entry name" value="HI0933_like"/>
    <property type="match status" value="1"/>
</dbReference>
<evidence type="ECO:0000313" key="8">
    <source>
        <dbReference type="Proteomes" id="UP000199355"/>
    </source>
</evidence>
<organism evidence="7 8">
    <name type="scientific">Desulfovibrio legallii</name>
    <dbReference type="NCBI Taxonomy" id="571438"/>
    <lineage>
        <taxon>Bacteria</taxon>
        <taxon>Pseudomonadati</taxon>
        <taxon>Thermodesulfobacteriota</taxon>
        <taxon>Desulfovibrionia</taxon>
        <taxon>Desulfovibrionales</taxon>
        <taxon>Desulfovibrionaceae</taxon>
        <taxon>Desulfovibrio</taxon>
    </lineage>
</organism>
<evidence type="ECO:0000259" key="6">
    <source>
        <dbReference type="Pfam" id="PF22780"/>
    </source>
</evidence>
<dbReference type="Proteomes" id="UP000199355">
    <property type="component" value="Unassembled WGS sequence"/>
</dbReference>
<feature type="domain" description="RsdA/BaiN/AoA(So)-like insert" evidence="6">
    <location>
        <begin position="213"/>
        <end position="364"/>
    </location>
</feature>
<keyword evidence="2" id="KW-0285">Flavoprotein</keyword>
<dbReference type="InterPro" id="IPR004792">
    <property type="entry name" value="BaiN-like"/>
</dbReference>
<feature type="domain" description="RsdA/BaiN/AoA(So)-like Rossmann fold-like" evidence="5">
    <location>
        <begin position="26"/>
        <end position="417"/>
    </location>
</feature>
<dbReference type="RefSeq" id="WP_092152792.1">
    <property type="nucleotide sequence ID" value="NZ_FNBX01000003.1"/>
</dbReference>
<keyword evidence="8" id="KW-1185">Reference proteome</keyword>
<dbReference type="Gene3D" id="2.40.30.10">
    <property type="entry name" value="Translation factors"/>
    <property type="match status" value="1"/>
</dbReference>
<gene>
    <name evidence="7" type="ORF">SAMN05192586_10323</name>
</gene>
<dbReference type="Gene3D" id="3.50.50.60">
    <property type="entry name" value="FAD/NAD(P)-binding domain"/>
    <property type="match status" value="1"/>
</dbReference>
<dbReference type="PRINTS" id="PR00411">
    <property type="entry name" value="PNDRDTASEI"/>
</dbReference>
<evidence type="ECO:0000313" key="7">
    <source>
        <dbReference type="EMBL" id="SDF24679.1"/>
    </source>
</evidence>
<evidence type="ECO:0000259" key="5">
    <source>
        <dbReference type="Pfam" id="PF03486"/>
    </source>
</evidence>
<evidence type="ECO:0000256" key="3">
    <source>
        <dbReference type="ARBA" id="ARBA00022827"/>
    </source>
</evidence>
<protein>
    <recommendedName>
        <fullName evidence="9">Aminoacetone oxidase family FAD-binding enzyme</fullName>
    </recommendedName>
</protein>
<evidence type="ECO:0000256" key="2">
    <source>
        <dbReference type="ARBA" id="ARBA00022630"/>
    </source>
</evidence>
<evidence type="ECO:0000256" key="1">
    <source>
        <dbReference type="ARBA" id="ARBA00001974"/>
    </source>
</evidence>
<dbReference type="OrthoDB" id="9773233at2"/>
<dbReference type="InterPro" id="IPR023166">
    <property type="entry name" value="BaiN-like_dom_sf"/>
</dbReference>
<dbReference type="InterPro" id="IPR055178">
    <property type="entry name" value="RsdA/BaiN/AoA(So)-like_dom"/>
</dbReference>
<dbReference type="Pfam" id="PF22780">
    <property type="entry name" value="HI0933_like_1st"/>
    <property type="match status" value="1"/>
</dbReference>
<reference evidence="8" key="1">
    <citation type="submission" date="2016-10" db="EMBL/GenBank/DDBJ databases">
        <authorList>
            <person name="Varghese N."/>
            <person name="Submissions S."/>
        </authorList>
    </citation>
    <scope>NUCLEOTIDE SEQUENCE [LARGE SCALE GENOMIC DNA]</scope>
    <source>
        <strain evidence="8">KHC7</strain>
    </source>
</reference>
<accession>A0A1G7JJN0</accession>
<feature type="region of interest" description="Disordered" evidence="4">
    <location>
        <begin position="1"/>
        <end position="23"/>
    </location>
</feature>
<keyword evidence="3" id="KW-0274">FAD</keyword>
<dbReference type="AlphaFoldDB" id="A0A1G7JJN0"/>
<dbReference type="Gene3D" id="1.10.8.260">
    <property type="entry name" value="HI0933 insert domain-like"/>
    <property type="match status" value="1"/>
</dbReference>
<evidence type="ECO:0008006" key="9">
    <source>
        <dbReference type="Google" id="ProtNLM"/>
    </source>
</evidence>
<dbReference type="SUPFAM" id="SSF160996">
    <property type="entry name" value="HI0933 insert domain-like"/>
    <property type="match status" value="1"/>
</dbReference>
<dbReference type="PANTHER" id="PTHR42887:SF2">
    <property type="entry name" value="OS12G0638800 PROTEIN"/>
    <property type="match status" value="1"/>
</dbReference>
<dbReference type="NCBIfam" id="TIGR00275">
    <property type="entry name" value="aminoacetone oxidase family FAD-binding enzyme"/>
    <property type="match status" value="1"/>
</dbReference>
<sequence length="425" mass="44435">MTVFSPHSPGPHGLSNQEREPERETDLLVVGGGAAGLMCAREAAGRGLRVTLLERNAAPGRKLAVCGGGKANFGNRRVSPADYRCGNGAEEGAFCVPALRAFTPERLLRLVRGWGLPFEERHHGRLFLKVPAQRLVAALAEDCRARGCRLLCRTPVSDIAAGPGGFFATTPGGVWRARALALTAGSPAAPKVGGCGLGYGLAAALGHRVVPPRPALTPFLLGPDSPLPALAGLSLPVRLRLPGSPGQQARSFEDDLLCTHTGLSGPAALKASLFWEAGQEILLDFLPQARLADLFDQPGVGGQTPRGLLRRCLPQRLADALLPPDAARRKIAELSRAARQALVVAVHAHTVRPTGLAGLKQAEVCVGGVALEGLAPQTLQSRHLPGLFMAGEVLDVTGLLGGYNLHWAWASGALAANAAARLLRP</sequence>
<name>A0A1G7JJN0_9BACT</name>
<proteinExistence type="predicted"/>
<dbReference type="InterPro" id="IPR036188">
    <property type="entry name" value="FAD/NAD-bd_sf"/>
</dbReference>
<comment type="cofactor">
    <cofactor evidence="1">
        <name>FAD</name>
        <dbReference type="ChEBI" id="CHEBI:57692"/>
    </cofactor>
</comment>
<dbReference type="EMBL" id="FNBX01000003">
    <property type="protein sequence ID" value="SDF24679.1"/>
    <property type="molecule type" value="Genomic_DNA"/>
</dbReference>
<dbReference type="SUPFAM" id="SSF51905">
    <property type="entry name" value="FAD/NAD(P)-binding domain"/>
    <property type="match status" value="1"/>
</dbReference>
<evidence type="ECO:0000256" key="4">
    <source>
        <dbReference type="SAM" id="MobiDB-lite"/>
    </source>
</evidence>
<dbReference type="InterPro" id="IPR057661">
    <property type="entry name" value="RsdA/BaiN/AoA(So)_Rossmann"/>
</dbReference>
<dbReference type="PANTHER" id="PTHR42887">
    <property type="entry name" value="OS12G0638800 PROTEIN"/>
    <property type="match status" value="1"/>
</dbReference>